<dbReference type="RefSeq" id="XP_057456332.1">
    <property type="nucleotide sequence ID" value="XM_057600349.1"/>
</dbReference>
<evidence type="ECO:0000256" key="1">
    <source>
        <dbReference type="ARBA" id="ARBA00000971"/>
    </source>
</evidence>
<evidence type="ECO:0000256" key="5">
    <source>
        <dbReference type="ARBA" id="ARBA00023186"/>
    </source>
</evidence>
<evidence type="ECO:0000313" key="9">
    <source>
        <dbReference type="EMBL" id="AFK34440.1"/>
    </source>
</evidence>
<dbReference type="GO" id="GO:0043022">
    <property type="term" value="F:ribosome binding"/>
    <property type="evidence" value="ECO:0007669"/>
    <property type="project" value="TreeGrafter"/>
</dbReference>
<organism evidence="9">
    <name type="scientific">Lotus japonicus</name>
    <name type="common">Lotus corniculatus var. japonicus</name>
    <dbReference type="NCBI Taxonomy" id="34305"/>
    <lineage>
        <taxon>Eukaryota</taxon>
        <taxon>Viridiplantae</taxon>
        <taxon>Streptophyta</taxon>
        <taxon>Embryophyta</taxon>
        <taxon>Tracheophyta</taxon>
        <taxon>Spermatophyta</taxon>
        <taxon>Magnoliopsida</taxon>
        <taxon>eudicotyledons</taxon>
        <taxon>Gunneridae</taxon>
        <taxon>Pentapetalae</taxon>
        <taxon>rosids</taxon>
        <taxon>fabids</taxon>
        <taxon>Fabales</taxon>
        <taxon>Fabaceae</taxon>
        <taxon>Papilionoideae</taxon>
        <taxon>50 kb inversion clade</taxon>
        <taxon>NPAAA clade</taxon>
        <taxon>Hologalegina</taxon>
        <taxon>robinioid clade</taxon>
        <taxon>Loteae</taxon>
        <taxon>Lotus</taxon>
    </lineage>
</organism>
<dbReference type="PANTHER" id="PTHR30560:SF4">
    <property type="entry name" value="OS01G0894700 PROTEIN"/>
    <property type="match status" value="1"/>
</dbReference>
<comment type="function">
    <text evidence="7">Involved in protein export. Acts as a chaperone by maintaining the newly synthesized protein in an open conformation. Functions as a peptidyl-prolyl cis-trans isomerase.</text>
</comment>
<evidence type="ECO:0000256" key="6">
    <source>
        <dbReference type="ARBA" id="ARBA00023235"/>
    </source>
</evidence>
<dbReference type="GO" id="GO:0044183">
    <property type="term" value="F:protein folding chaperone"/>
    <property type="evidence" value="ECO:0007669"/>
    <property type="project" value="TreeGrafter"/>
</dbReference>
<accession>I3S2E8</accession>
<comment type="catalytic activity">
    <reaction evidence="1">
        <text>[protein]-peptidylproline (omega=180) = [protein]-peptidylproline (omega=0)</text>
        <dbReference type="Rhea" id="RHEA:16237"/>
        <dbReference type="Rhea" id="RHEA-COMP:10747"/>
        <dbReference type="Rhea" id="RHEA-COMP:10748"/>
        <dbReference type="ChEBI" id="CHEBI:83833"/>
        <dbReference type="ChEBI" id="CHEBI:83834"/>
        <dbReference type="EC" id="5.2.1.8"/>
    </reaction>
</comment>
<dbReference type="FunFam" id="3.30.70.1050:FF:000004">
    <property type="entry name" value="Trigger factor"/>
    <property type="match status" value="1"/>
</dbReference>
<dbReference type="KEGG" id="lja:130747410"/>
<keyword evidence="6" id="KW-0413">Isomerase</keyword>
<evidence type="ECO:0000259" key="8">
    <source>
        <dbReference type="Pfam" id="PF05697"/>
    </source>
</evidence>
<dbReference type="InterPro" id="IPR005215">
    <property type="entry name" value="Trig_fac"/>
</dbReference>
<dbReference type="InterPro" id="IPR036611">
    <property type="entry name" value="Trigger_fac_ribosome-bd_sf"/>
</dbReference>
<evidence type="ECO:0000256" key="3">
    <source>
        <dbReference type="ARBA" id="ARBA00013194"/>
    </source>
</evidence>
<evidence type="ECO:0000256" key="7">
    <source>
        <dbReference type="ARBA" id="ARBA00024849"/>
    </source>
</evidence>
<dbReference type="OrthoDB" id="1918792at2759"/>
<sequence>MMLASCSSSITPGAASFTTRTCCSHAHVQVHVHVLAPPNAQSRCIVSLSLGPPLRRKSLDILSSSTRTTLRHLNTPISAVNSGLEASITDSDENSAILTNAQIVLESEDESKIQLRVDLTGDQTERVFDRTLISLGRTAPPVPGFRMQKGGKSSKIPKSFLVQILGEERVTKFVIQEILNSTMANYAKKENLDVKGKKVSTTQTAEELKKSFTPGKEFGFNVIIEPENSEDTT</sequence>
<dbReference type="GeneID" id="130747410"/>
<name>I3S2E8_LOTJA</name>
<dbReference type="EC" id="5.2.1.8" evidence="3"/>
<dbReference type="InterPro" id="IPR008881">
    <property type="entry name" value="Trigger_fac_ribosome-bd_bac"/>
</dbReference>
<dbReference type="EMBL" id="BT134645">
    <property type="protein sequence ID" value="AFK34440.1"/>
    <property type="molecule type" value="mRNA"/>
</dbReference>
<reference evidence="9" key="1">
    <citation type="submission" date="2012-05" db="EMBL/GenBank/DDBJ databases">
        <authorList>
            <person name="Krishnakumar V."/>
            <person name="Cheung F."/>
            <person name="Xiao Y."/>
            <person name="Chan A."/>
            <person name="Moskal W.A."/>
            <person name="Town C.D."/>
        </authorList>
    </citation>
    <scope>NUCLEOTIDE SEQUENCE</scope>
</reference>
<evidence type="ECO:0000256" key="4">
    <source>
        <dbReference type="ARBA" id="ARBA00023110"/>
    </source>
</evidence>
<dbReference type="SUPFAM" id="SSF102735">
    <property type="entry name" value="Trigger factor ribosome-binding domain"/>
    <property type="match status" value="1"/>
</dbReference>
<dbReference type="PANTHER" id="PTHR30560">
    <property type="entry name" value="TRIGGER FACTOR CHAPERONE AND PEPTIDYL-PROLYL CIS/TRANS ISOMERASE"/>
    <property type="match status" value="1"/>
</dbReference>
<dbReference type="Pfam" id="PF05697">
    <property type="entry name" value="Trigger_N"/>
    <property type="match status" value="1"/>
</dbReference>
<proteinExistence type="evidence at transcript level"/>
<keyword evidence="4" id="KW-0697">Rotamase</keyword>
<keyword evidence="5" id="KW-0143">Chaperone</keyword>
<dbReference type="GO" id="GO:0015031">
    <property type="term" value="P:protein transport"/>
    <property type="evidence" value="ECO:0007669"/>
    <property type="project" value="InterPro"/>
</dbReference>
<feature type="domain" description="Trigger factor ribosome-binding bacterial" evidence="8">
    <location>
        <begin position="102"/>
        <end position="225"/>
    </location>
</feature>
<protein>
    <recommendedName>
        <fullName evidence="3">peptidylprolyl isomerase</fullName>
        <ecNumber evidence="3">5.2.1.8</ecNumber>
    </recommendedName>
</protein>
<comment type="similarity">
    <text evidence="2">Belongs to the FKBP-type PPIase family. Tig subfamily.</text>
</comment>
<dbReference type="GO" id="GO:0043335">
    <property type="term" value="P:protein unfolding"/>
    <property type="evidence" value="ECO:0007669"/>
    <property type="project" value="TreeGrafter"/>
</dbReference>
<evidence type="ECO:0000256" key="2">
    <source>
        <dbReference type="ARBA" id="ARBA00005464"/>
    </source>
</evidence>
<dbReference type="GO" id="GO:0003755">
    <property type="term" value="F:peptidyl-prolyl cis-trans isomerase activity"/>
    <property type="evidence" value="ECO:0007669"/>
    <property type="project" value="UniProtKB-KW"/>
</dbReference>
<dbReference type="AlphaFoldDB" id="I3S2E8"/>
<dbReference type="GO" id="GO:0051083">
    <property type="term" value="P:'de novo' cotranslational protein folding"/>
    <property type="evidence" value="ECO:0007669"/>
    <property type="project" value="TreeGrafter"/>
</dbReference>
<dbReference type="Gene3D" id="3.30.70.1050">
    <property type="entry name" value="Trigger factor ribosome-binding domain"/>
    <property type="match status" value="1"/>
</dbReference>